<dbReference type="GO" id="GO:0003700">
    <property type="term" value="F:DNA-binding transcription factor activity"/>
    <property type="evidence" value="ECO:0007669"/>
    <property type="project" value="InterPro"/>
</dbReference>
<dbReference type="GO" id="GO:0005829">
    <property type="term" value="C:cytosol"/>
    <property type="evidence" value="ECO:0007669"/>
    <property type="project" value="TreeGrafter"/>
</dbReference>
<dbReference type="AlphaFoldDB" id="W0PF03"/>
<organism evidence="6 7">
    <name type="scientific">Advenella mimigardefordensis (strain DSM 17166 / LMG 22922 / DPN7)</name>
    <dbReference type="NCBI Taxonomy" id="1247726"/>
    <lineage>
        <taxon>Bacteria</taxon>
        <taxon>Pseudomonadati</taxon>
        <taxon>Pseudomonadota</taxon>
        <taxon>Betaproteobacteria</taxon>
        <taxon>Burkholderiales</taxon>
        <taxon>Alcaligenaceae</taxon>
    </lineage>
</organism>
<dbReference type="InterPro" id="IPR036388">
    <property type="entry name" value="WH-like_DNA-bd_sf"/>
</dbReference>
<evidence type="ECO:0000256" key="2">
    <source>
        <dbReference type="ARBA" id="ARBA00023015"/>
    </source>
</evidence>
<dbReference type="Pfam" id="PF03466">
    <property type="entry name" value="LysR_substrate"/>
    <property type="match status" value="1"/>
</dbReference>
<dbReference type="eggNOG" id="COG0583">
    <property type="taxonomic scope" value="Bacteria"/>
</dbReference>
<gene>
    <name evidence="6" type="ORF">MIM_c17740</name>
</gene>
<dbReference type="SUPFAM" id="SSF53850">
    <property type="entry name" value="Periplasmic binding protein-like II"/>
    <property type="match status" value="1"/>
</dbReference>
<dbReference type="RefSeq" id="WP_025372491.1">
    <property type="nucleotide sequence ID" value="NZ_CP003915.1"/>
</dbReference>
<evidence type="ECO:0000313" key="6">
    <source>
        <dbReference type="EMBL" id="AHG63855.1"/>
    </source>
</evidence>
<feature type="domain" description="HTH lysR-type" evidence="5">
    <location>
        <begin position="3"/>
        <end position="60"/>
    </location>
</feature>
<dbReference type="Pfam" id="PF00126">
    <property type="entry name" value="HTH_1"/>
    <property type="match status" value="1"/>
</dbReference>
<name>W0PF03_ADVMD</name>
<keyword evidence="3" id="KW-0238">DNA-binding</keyword>
<dbReference type="SUPFAM" id="SSF46785">
    <property type="entry name" value="Winged helix' DNA-binding domain"/>
    <property type="match status" value="1"/>
</dbReference>
<keyword evidence="4" id="KW-0804">Transcription</keyword>
<dbReference type="PANTHER" id="PTHR30419:SF8">
    <property type="entry name" value="NITROGEN ASSIMILATION TRANSCRIPTIONAL ACTIVATOR-RELATED"/>
    <property type="match status" value="1"/>
</dbReference>
<dbReference type="PRINTS" id="PR00039">
    <property type="entry name" value="HTHLYSR"/>
</dbReference>
<dbReference type="Proteomes" id="UP000019095">
    <property type="component" value="Chromosome"/>
</dbReference>
<evidence type="ECO:0000256" key="1">
    <source>
        <dbReference type="ARBA" id="ARBA00009437"/>
    </source>
</evidence>
<dbReference type="InterPro" id="IPR036390">
    <property type="entry name" value="WH_DNA-bd_sf"/>
</dbReference>
<dbReference type="KEGG" id="amim:MIM_c17740"/>
<sequence>MTPTIRQLQAFAYIYKLGSLTQASKAMHLTQSALSLLLQQLEENLGVTLFERTSRSLRPTAIAHETFEMASNILDNVNTLVNNTRGIAEKRHGVLHFGVATAVAATILPEAISLFEKQYPDIKLVIHDTGPEQIISPIQERKVEFSIGTTSSGASDVVFETLLTDHLSAIYLKNSAIPQKKITDWRSLSDLPIISVRSGNEIRTLIDTAMVKAGIDFKPKWEVSYLSTALALTLKGLGVAVLPAYLIESFHHSNLVIKSIQDPLVERNVYLIRPKGVTLTPAAQALIDVLKYVADSVSLKQHKSYR</sequence>
<dbReference type="PROSITE" id="PS50931">
    <property type="entry name" value="HTH_LYSR"/>
    <property type="match status" value="1"/>
</dbReference>
<dbReference type="STRING" id="1247726.MIM_c17740"/>
<dbReference type="GO" id="GO:0003677">
    <property type="term" value="F:DNA binding"/>
    <property type="evidence" value="ECO:0007669"/>
    <property type="project" value="UniProtKB-KW"/>
</dbReference>
<keyword evidence="2" id="KW-0805">Transcription regulation</keyword>
<proteinExistence type="inferred from homology"/>
<reference evidence="6 7" key="1">
    <citation type="journal article" date="2014" name="Microbiology">
        <title>Unravelling the complete genome sequence of Advenella mimigardefordensis strain DPN7T and novel insights in the catabolism of the xenobiotic polythioester precursor 3,3'-dithiodipropionate.</title>
        <authorList>
            <person name="Wubbeler J.H."/>
            <person name="Hiessl S."/>
            <person name="Schuldes J."/>
            <person name="Thurmer A."/>
            <person name="Daniel R."/>
            <person name="Steinbuchel A."/>
        </authorList>
    </citation>
    <scope>NUCLEOTIDE SEQUENCE [LARGE SCALE GENOMIC DNA]</scope>
    <source>
        <strain evidence="7">DSM 17166 / LMG 22922 / DPN7</strain>
    </source>
</reference>
<dbReference type="CDD" id="cd08440">
    <property type="entry name" value="PBP2_LTTR_like_4"/>
    <property type="match status" value="1"/>
</dbReference>
<dbReference type="HOGENOM" id="CLU_039613_6_0_4"/>
<protein>
    <submittedName>
        <fullName evidence="6">Transcriptional regulator, LysR family</fullName>
    </submittedName>
</protein>
<dbReference type="InterPro" id="IPR050950">
    <property type="entry name" value="HTH-type_LysR_regulators"/>
</dbReference>
<dbReference type="PATRIC" id="fig|1247726.3.peg.1954"/>
<dbReference type="Gene3D" id="1.10.10.10">
    <property type="entry name" value="Winged helix-like DNA-binding domain superfamily/Winged helix DNA-binding domain"/>
    <property type="match status" value="1"/>
</dbReference>
<comment type="similarity">
    <text evidence="1">Belongs to the LysR transcriptional regulatory family.</text>
</comment>
<evidence type="ECO:0000259" key="5">
    <source>
        <dbReference type="PROSITE" id="PS50931"/>
    </source>
</evidence>
<dbReference type="EMBL" id="CP003915">
    <property type="protein sequence ID" value="AHG63855.1"/>
    <property type="molecule type" value="Genomic_DNA"/>
</dbReference>
<accession>W0PF03</accession>
<evidence type="ECO:0000313" key="7">
    <source>
        <dbReference type="Proteomes" id="UP000019095"/>
    </source>
</evidence>
<dbReference type="InterPro" id="IPR000847">
    <property type="entry name" value="LysR_HTH_N"/>
</dbReference>
<dbReference type="InterPro" id="IPR005119">
    <property type="entry name" value="LysR_subst-bd"/>
</dbReference>
<keyword evidence="7" id="KW-1185">Reference proteome</keyword>
<evidence type="ECO:0000256" key="3">
    <source>
        <dbReference type="ARBA" id="ARBA00023125"/>
    </source>
</evidence>
<evidence type="ECO:0000256" key="4">
    <source>
        <dbReference type="ARBA" id="ARBA00023163"/>
    </source>
</evidence>
<dbReference type="PANTHER" id="PTHR30419">
    <property type="entry name" value="HTH-TYPE TRANSCRIPTIONAL REGULATOR YBHD"/>
    <property type="match status" value="1"/>
</dbReference>
<dbReference type="OrthoDB" id="646694at2"/>
<dbReference type="Gene3D" id="3.40.190.290">
    <property type="match status" value="1"/>
</dbReference>